<name>A0A1M4VI16_9GAMM</name>
<dbReference type="RefSeq" id="WP_072838300.1">
    <property type="nucleotide sequence ID" value="NZ_FQVF01000003.1"/>
</dbReference>
<evidence type="ECO:0000259" key="2">
    <source>
        <dbReference type="Pfam" id="PF00016"/>
    </source>
</evidence>
<comment type="similarity">
    <text evidence="1">Belongs to the RuBisCO large chain family.</text>
</comment>
<accession>A0A1M4VI16</accession>
<dbReference type="Pfam" id="PF02788">
    <property type="entry name" value="RuBisCO_large_N"/>
    <property type="match status" value="1"/>
</dbReference>
<dbReference type="Pfam" id="PF00016">
    <property type="entry name" value="RuBisCO_large"/>
    <property type="match status" value="1"/>
</dbReference>
<evidence type="ECO:0000313" key="4">
    <source>
        <dbReference type="EMBL" id="SHE68651.1"/>
    </source>
</evidence>
<dbReference type="SUPFAM" id="SSF54966">
    <property type="entry name" value="RuBisCO, large subunit, small (N-terminal) domain"/>
    <property type="match status" value="1"/>
</dbReference>
<dbReference type="GO" id="GO:0000287">
    <property type="term" value="F:magnesium ion binding"/>
    <property type="evidence" value="ECO:0007669"/>
    <property type="project" value="InterPro"/>
</dbReference>
<evidence type="ECO:0000256" key="1">
    <source>
        <dbReference type="RuleBase" id="RU003834"/>
    </source>
</evidence>
<evidence type="ECO:0000313" key="5">
    <source>
        <dbReference type="Proteomes" id="UP000184517"/>
    </source>
</evidence>
<dbReference type="InterPro" id="IPR036422">
    <property type="entry name" value="RuBisCO_lsu_N_sf"/>
</dbReference>
<dbReference type="InterPro" id="IPR017443">
    <property type="entry name" value="RuBisCO_lsu_fd_N"/>
</dbReference>
<proteinExistence type="inferred from homology"/>
<feature type="domain" description="Ribulose bisphosphate carboxylase large subunit ferrodoxin-like N-terminal" evidence="3">
    <location>
        <begin position="15"/>
        <end position="110"/>
    </location>
</feature>
<dbReference type="STRING" id="1122206.SAMN02745753_00663"/>
<dbReference type="Proteomes" id="UP000184517">
    <property type="component" value="Unassembled WGS sequence"/>
</dbReference>
<dbReference type="InterPro" id="IPR033966">
    <property type="entry name" value="RuBisCO"/>
</dbReference>
<dbReference type="SUPFAM" id="SSF51649">
    <property type="entry name" value="RuBisCo, C-terminal domain"/>
    <property type="match status" value="1"/>
</dbReference>
<dbReference type="GO" id="GO:0015977">
    <property type="term" value="P:carbon fixation"/>
    <property type="evidence" value="ECO:0007669"/>
    <property type="project" value="InterPro"/>
</dbReference>
<gene>
    <name evidence="4" type="ORF">SAMN02745753_00663</name>
</gene>
<dbReference type="Gene3D" id="3.30.70.150">
    <property type="entry name" value="RuBisCO large subunit, N-terminal domain"/>
    <property type="match status" value="1"/>
</dbReference>
<dbReference type="Gene3D" id="3.20.20.110">
    <property type="entry name" value="Ribulose bisphosphate carboxylase, large subunit, C-terminal domain"/>
    <property type="match status" value="1"/>
</dbReference>
<dbReference type="PANTHER" id="PTHR42704">
    <property type="entry name" value="RIBULOSE BISPHOSPHATE CARBOXYLASE"/>
    <property type="match status" value="1"/>
</dbReference>
<dbReference type="AlphaFoldDB" id="A0A1M4VI16"/>
<dbReference type="SFLD" id="SFLDS00014">
    <property type="entry name" value="RuBisCO"/>
    <property type="match status" value="1"/>
</dbReference>
<dbReference type="InterPro" id="IPR000685">
    <property type="entry name" value="RuBisCO_lsu_C"/>
</dbReference>
<dbReference type="InterPro" id="IPR036376">
    <property type="entry name" value="RuBisCO_lsu_C_sf"/>
</dbReference>
<dbReference type="PANTHER" id="PTHR42704:SF17">
    <property type="entry name" value="RIBULOSE BISPHOSPHATE CARBOXYLASE LARGE CHAIN"/>
    <property type="match status" value="1"/>
</dbReference>
<reference evidence="5" key="1">
    <citation type="submission" date="2016-11" db="EMBL/GenBank/DDBJ databases">
        <authorList>
            <person name="Varghese N."/>
            <person name="Submissions S."/>
        </authorList>
    </citation>
    <scope>NUCLEOTIDE SEQUENCE [LARGE SCALE GENOMIC DNA]</scope>
    <source>
        <strain evidence="5">DSM 16579</strain>
    </source>
</reference>
<dbReference type="CDD" id="cd08207">
    <property type="entry name" value="RLP_NonPhot"/>
    <property type="match status" value="1"/>
</dbReference>
<evidence type="ECO:0000259" key="3">
    <source>
        <dbReference type="Pfam" id="PF02788"/>
    </source>
</evidence>
<dbReference type="GO" id="GO:0016984">
    <property type="term" value="F:ribulose-bisphosphate carboxylase activity"/>
    <property type="evidence" value="ECO:0007669"/>
    <property type="project" value="InterPro"/>
</dbReference>
<protein>
    <submittedName>
        <fullName evidence="4">Ribulose-bisphosphate carboxylase large chain</fullName>
    </submittedName>
</protein>
<feature type="domain" description="Ribulose bisphosphate carboxylase large subunit C-terminal" evidence="2">
    <location>
        <begin position="123"/>
        <end position="402"/>
    </location>
</feature>
<dbReference type="EMBL" id="FQVF01000003">
    <property type="protein sequence ID" value="SHE68651.1"/>
    <property type="molecule type" value="Genomic_DNA"/>
</dbReference>
<dbReference type="OrthoDB" id="9770811at2"/>
<keyword evidence="5" id="KW-1185">Reference proteome</keyword>
<dbReference type="SFLD" id="SFLDG00301">
    <property type="entry name" value="RuBisCO-like_proteins"/>
    <property type="match status" value="1"/>
</dbReference>
<sequence>MMDRFEVTYLIHSFISLAQVAEKICNDQTTGTFTKIPDISSGNVGCFSAEIISVEENFVSSLKQYRGRVVISYPIDLCGYDLSAIFTIACGGVSSIKVIERLKIEDIQFTDQFVAQFQGPKFGIEGTYRKLGMSEGPVIGGILKPNIGITPEDSANLVAQLVAADIDFIKDDEKLQSPPYSHVKDRIDAIMPVIDNWQQKSGKKVIYAFNICHSDIGEIERNHEYLKSKGGDAAVINVNQIGICGLDSINKFSDVILHAHTNGLAFNERSDWGISFNVWQKVWRLLGIDHLQINGIDGKYWQGNDSVMEAYYAMTQPLGHLSATLPVFCSGQWGGQVPETYNRTGKSTELMYLGGGGIHGHPLGAQGGVKAIRQAWDSCISDQNIYDYAVTHPELSQALSYFSHKAKQ</sequence>
<organism evidence="4 5">
    <name type="scientific">Marinomonas polaris DSM 16579</name>
    <dbReference type="NCBI Taxonomy" id="1122206"/>
    <lineage>
        <taxon>Bacteria</taxon>
        <taxon>Pseudomonadati</taxon>
        <taxon>Pseudomonadota</taxon>
        <taxon>Gammaproteobacteria</taxon>
        <taxon>Oceanospirillales</taxon>
        <taxon>Oceanospirillaceae</taxon>
        <taxon>Marinomonas</taxon>
    </lineage>
</organism>